<organism evidence="2">
    <name type="scientific">Arundo donax</name>
    <name type="common">Giant reed</name>
    <name type="synonym">Donax arundinaceus</name>
    <dbReference type="NCBI Taxonomy" id="35708"/>
    <lineage>
        <taxon>Eukaryota</taxon>
        <taxon>Viridiplantae</taxon>
        <taxon>Streptophyta</taxon>
        <taxon>Embryophyta</taxon>
        <taxon>Tracheophyta</taxon>
        <taxon>Spermatophyta</taxon>
        <taxon>Magnoliopsida</taxon>
        <taxon>Liliopsida</taxon>
        <taxon>Poales</taxon>
        <taxon>Poaceae</taxon>
        <taxon>PACMAD clade</taxon>
        <taxon>Arundinoideae</taxon>
        <taxon>Arundineae</taxon>
        <taxon>Arundo</taxon>
    </lineage>
</organism>
<dbReference type="AlphaFoldDB" id="A0A0A9BZT0"/>
<name>A0A0A9BZT0_ARUDO</name>
<keyword evidence="1" id="KW-1133">Transmembrane helix</keyword>
<evidence type="ECO:0000313" key="2">
    <source>
        <dbReference type="EMBL" id="JAD66625.1"/>
    </source>
</evidence>
<dbReference type="EMBL" id="GBRH01231270">
    <property type="protein sequence ID" value="JAD66625.1"/>
    <property type="molecule type" value="Transcribed_RNA"/>
</dbReference>
<proteinExistence type="predicted"/>
<accession>A0A0A9BZT0</accession>
<feature type="transmembrane region" description="Helical" evidence="1">
    <location>
        <begin position="24"/>
        <end position="44"/>
    </location>
</feature>
<sequence>MVVECSSTIRCKVVQLIFNKMNKLLWFSIMHYINFCATSIIPNFRPVITLNTPNVWL</sequence>
<keyword evidence="1" id="KW-0472">Membrane</keyword>
<evidence type="ECO:0000256" key="1">
    <source>
        <dbReference type="SAM" id="Phobius"/>
    </source>
</evidence>
<reference evidence="2" key="1">
    <citation type="submission" date="2014-09" db="EMBL/GenBank/DDBJ databases">
        <authorList>
            <person name="Magalhaes I.L.F."/>
            <person name="Oliveira U."/>
            <person name="Santos F.R."/>
            <person name="Vidigal T.H.D.A."/>
            <person name="Brescovit A.D."/>
            <person name="Santos A.J."/>
        </authorList>
    </citation>
    <scope>NUCLEOTIDE SEQUENCE</scope>
    <source>
        <tissue evidence="2">Shoot tissue taken approximately 20 cm above the soil surface</tissue>
    </source>
</reference>
<keyword evidence="1" id="KW-0812">Transmembrane</keyword>
<reference evidence="2" key="2">
    <citation type="journal article" date="2015" name="Data Brief">
        <title>Shoot transcriptome of the giant reed, Arundo donax.</title>
        <authorList>
            <person name="Barrero R.A."/>
            <person name="Guerrero F.D."/>
            <person name="Moolhuijzen P."/>
            <person name="Goolsby J.A."/>
            <person name="Tidwell J."/>
            <person name="Bellgard S.E."/>
            <person name="Bellgard M.I."/>
        </authorList>
    </citation>
    <scope>NUCLEOTIDE SEQUENCE</scope>
    <source>
        <tissue evidence="2">Shoot tissue taken approximately 20 cm above the soil surface</tissue>
    </source>
</reference>
<protein>
    <submittedName>
        <fullName evidence="2">Uncharacterized protein</fullName>
    </submittedName>
</protein>